<evidence type="ECO:0000256" key="1">
    <source>
        <dbReference type="SAM" id="Phobius"/>
    </source>
</evidence>
<keyword evidence="1" id="KW-1133">Transmembrane helix</keyword>
<keyword evidence="1" id="KW-0812">Transmembrane</keyword>
<protein>
    <submittedName>
        <fullName evidence="2">DUF3099 domain-containing protein</fullName>
    </submittedName>
</protein>
<dbReference type="EMBL" id="DXDC01000013">
    <property type="protein sequence ID" value="HIY64762.1"/>
    <property type="molecule type" value="Genomic_DNA"/>
</dbReference>
<keyword evidence="1" id="KW-0472">Membrane</keyword>
<dbReference type="Proteomes" id="UP000824005">
    <property type="component" value="Unassembled WGS sequence"/>
</dbReference>
<dbReference type="InterPro" id="IPR021449">
    <property type="entry name" value="DUF3099"/>
</dbReference>
<evidence type="ECO:0000313" key="3">
    <source>
        <dbReference type="Proteomes" id="UP000824005"/>
    </source>
</evidence>
<feature type="transmembrane region" description="Helical" evidence="1">
    <location>
        <begin position="49"/>
        <end position="72"/>
    </location>
</feature>
<proteinExistence type="predicted"/>
<sequence length="87" mass="9703">MKHETPSLTELPTSHSDELRKRMTVYSIIMGLRVLSILIFLVVPGLWKIAPAIFAVFSSYFAVIIANAVGMFSKPVGKVQIPTRELE</sequence>
<comment type="caution">
    <text evidence="2">The sequence shown here is derived from an EMBL/GenBank/DDBJ whole genome shotgun (WGS) entry which is preliminary data.</text>
</comment>
<dbReference type="Pfam" id="PF11298">
    <property type="entry name" value="DUF3099"/>
    <property type="match status" value="1"/>
</dbReference>
<accession>A0A9D1YS81</accession>
<organism evidence="2 3">
    <name type="scientific">Candidatus Agrococcus pullicola</name>
    <dbReference type="NCBI Taxonomy" id="2838429"/>
    <lineage>
        <taxon>Bacteria</taxon>
        <taxon>Bacillati</taxon>
        <taxon>Actinomycetota</taxon>
        <taxon>Actinomycetes</taxon>
        <taxon>Micrococcales</taxon>
        <taxon>Microbacteriaceae</taxon>
        <taxon>Agrococcus</taxon>
    </lineage>
</organism>
<dbReference type="AlphaFoldDB" id="A0A9D1YS81"/>
<name>A0A9D1YS81_9MICO</name>
<feature type="transmembrane region" description="Helical" evidence="1">
    <location>
        <begin position="23"/>
        <end position="43"/>
    </location>
</feature>
<evidence type="ECO:0000313" key="2">
    <source>
        <dbReference type="EMBL" id="HIY64762.1"/>
    </source>
</evidence>
<reference evidence="2" key="1">
    <citation type="journal article" date="2021" name="PeerJ">
        <title>Extensive microbial diversity within the chicken gut microbiome revealed by metagenomics and culture.</title>
        <authorList>
            <person name="Gilroy R."/>
            <person name="Ravi A."/>
            <person name="Getino M."/>
            <person name="Pursley I."/>
            <person name="Horton D.L."/>
            <person name="Alikhan N.F."/>
            <person name="Baker D."/>
            <person name="Gharbi K."/>
            <person name="Hall N."/>
            <person name="Watson M."/>
            <person name="Adriaenssens E.M."/>
            <person name="Foster-Nyarko E."/>
            <person name="Jarju S."/>
            <person name="Secka A."/>
            <person name="Antonio M."/>
            <person name="Oren A."/>
            <person name="Chaudhuri R.R."/>
            <person name="La Ragione R."/>
            <person name="Hildebrand F."/>
            <person name="Pallen M.J."/>
        </authorList>
    </citation>
    <scope>NUCLEOTIDE SEQUENCE</scope>
    <source>
        <strain evidence="2">ChiGjej1B1-98</strain>
    </source>
</reference>
<reference evidence="2" key="2">
    <citation type="submission" date="2021-04" db="EMBL/GenBank/DDBJ databases">
        <authorList>
            <person name="Gilroy R."/>
        </authorList>
    </citation>
    <scope>NUCLEOTIDE SEQUENCE</scope>
    <source>
        <strain evidence="2">ChiGjej1B1-98</strain>
    </source>
</reference>
<gene>
    <name evidence="2" type="ORF">H9830_00620</name>
</gene>